<reference evidence="1" key="1">
    <citation type="journal article" date="2020" name="Stud. Mycol.">
        <title>101 Dothideomycetes genomes: a test case for predicting lifestyles and emergence of pathogens.</title>
        <authorList>
            <person name="Haridas S."/>
            <person name="Albert R."/>
            <person name="Binder M."/>
            <person name="Bloem J."/>
            <person name="Labutti K."/>
            <person name="Salamov A."/>
            <person name="Andreopoulos B."/>
            <person name="Baker S."/>
            <person name="Barry K."/>
            <person name="Bills G."/>
            <person name="Bluhm B."/>
            <person name="Cannon C."/>
            <person name="Castanera R."/>
            <person name="Culley D."/>
            <person name="Daum C."/>
            <person name="Ezra D."/>
            <person name="Gonzalez J."/>
            <person name="Henrissat B."/>
            <person name="Kuo A."/>
            <person name="Liang C."/>
            <person name="Lipzen A."/>
            <person name="Lutzoni F."/>
            <person name="Magnuson J."/>
            <person name="Mondo S."/>
            <person name="Nolan M."/>
            <person name="Ohm R."/>
            <person name="Pangilinan J."/>
            <person name="Park H.-J."/>
            <person name="Ramirez L."/>
            <person name="Alfaro M."/>
            <person name="Sun H."/>
            <person name="Tritt A."/>
            <person name="Yoshinaga Y."/>
            <person name="Zwiers L.-H."/>
            <person name="Turgeon B."/>
            <person name="Goodwin S."/>
            <person name="Spatafora J."/>
            <person name="Crous P."/>
            <person name="Grigoriev I."/>
        </authorList>
    </citation>
    <scope>NUCLEOTIDE SEQUENCE</scope>
    <source>
        <strain evidence="1">CBS 675.92</strain>
    </source>
</reference>
<dbReference type="OrthoDB" id="3801165at2759"/>
<protein>
    <submittedName>
        <fullName evidence="1">Uncharacterized protein</fullName>
    </submittedName>
</protein>
<gene>
    <name evidence="1" type="ORF">CC80DRAFT_511495</name>
</gene>
<evidence type="ECO:0000313" key="1">
    <source>
        <dbReference type="EMBL" id="KAF1948276.1"/>
    </source>
</evidence>
<evidence type="ECO:0000313" key="2">
    <source>
        <dbReference type="Proteomes" id="UP000800035"/>
    </source>
</evidence>
<dbReference type="AlphaFoldDB" id="A0A6A5TBX3"/>
<accession>A0A6A5TBX3</accession>
<proteinExistence type="predicted"/>
<dbReference type="Proteomes" id="UP000800035">
    <property type="component" value="Unassembled WGS sequence"/>
</dbReference>
<name>A0A6A5TBX3_9PLEO</name>
<dbReference type="EMBL" id="ML977066">
    <property type="protein sequence ID" value="KAF1948276.1"/>
    <property type="molecule type" value="Genomic_DNA"/>
</dbReference>
<sequence length="355" mass="41653">MSFLSFDNGTMGVYQKPMSSEELAARDEKSRHYLQVKTQRLAKCIDNPTIRDLYTDNYYITAVPDDVQFNMYLMHYEQIAHRSFTATPSLNTYDRIINRIMWYYGVDYNHSFNRFHEQVRYNILTMAFVWASDFEEQYCKPGAEDFVKKFVVAWLEGLVDSRHRETNDFTARDSFLDTWTSGSFDLITFNTNQINKMKAITRQLHELPFDNKLLKDPRHFLEDFRNNKLSKETLRTRGPQLALAWLVMHSKHAQTEQGEIDAENVAMWLEEDGMEIDDFPLEKVYWNSQVLDFLNMEIDPSLPDPKKVKPAKQTEESIRKAWLNPQDVFNKIFTKENVNGAGVNMIADLLAGMEI</sequence>
<keyword evidence="2" id="KW-1185">Reference proteome</keyword>
<organism evidence="1 2">
    <name type="scientific">Byssothecium circinans</name>
    <dbReference type="NCBI Taxonomy" id="147558"/>
    <lineage>
        <taxon>Eukaryota</taxon>
        <taxon>Fungi</taxon>
        <taxon>Dikarya</taxon>
        <taxon>Ascomycota</taxon>
        <taxon>Pezizomycotina</taxon>
        <taxon>Dothideomycetes</taxon>
        <taxon>Pleosporomycetidae</taxon>
        <taxon>Pleosporales</taxon>
        <taxon>Massarineae</taxon>
        <taxon>Massarinaceae</taxon>
        <taxon>Byssothecium</taxon>
    </lineage>
</organism>